<evidence type="ECO:0000256" key="1">
    <source>
        <dbReference type="SAM" id="MobiDB-lite"/>
    </source>
</evidence>
<keyword evidence="3" id="KW-1185">Reference proteome</keyword>
<dbReference type="EMBL" id="SWJQ01000696">
    <property type="protein sequence ID" value="TRZ11525.1"/>
    <property type="molecule type" value="Genomic_DNA"/>
</dbReference>
<organism evidence="2 3">
    <name type="scientific">Zosterops borbonicus</name>
    <dbReference type="NCBI Taxonomy" id="364589"/>
    <lineage>
        <taxon>Eukaryota</taxon>
        <taxon>Metazoa</taxon>
        <taxon>Chordata</taxon>
        <taxon>Craniata</taxon>
        <taxon>Vertebrata</taxon>
        <taxon>Euteleostomi</taxon>
        <taxon>Archelosauria</taxon>
        <taxon>Archosauria</taxon>
        <taxon>Dinosauria</taxon>
        <taxon>Saurischia</taxon>
        <taxon>Theropoda</taxon>
        <taxon>Coelurosauria</taxon>
        <taxon>Aves</taxon>
        <taxon>Neognathae</taxon>
        <taxon>Neoaves</taxon>
        <taxon>Telluraves</taxon>
        <taxon>Australaves</taxon>
        <taxon>Passeriformes</taxon>
        <taxon>Sylvioidea</taxon>
        <taxon>Zosteropidae</taxon>
        <taxon>Zosterops</taxon>
    </lineage>
</organism>
<name>A0A8K1LF14_9PASS</name>
<evidence type="ECO:0000313" key="2">
    <source>
        <dbReference type="EMBL" id="TRZ11525.1"/>
    </source>
</evidence>
<sequence length="156" mass="17019">MAQNLCSQLGDLGKCCLKALPGKKHHETVRRELEEDKGILFVQGGGGEAHLALPGESKDLDEAEDQNESGTRLLFAQKFAGEDFSRPHSFHTEIQLQKRILGEALKRCLQGCIPVLVDESFSSPTRKEPISDALKARNQSREGIGTGWTGFQASGS</sequence>
<protein>
    <submittedName>
        <fullName evidence="2">Uncharacterized protein</fullName>
    </submittedName>
</protein>
<comment type="caution">
    <text evidence="2">The sequence shown here is derived from an EMBL/GenBank/DDBJ whole genome shotgun (WGS) entry which is preliminary data.</text>
</comment>
<evidence type="ECO:0000313" key="3">
    <source>
        <dbReference type="Proteomes" id="UP000796761"/>
    </source>
</evidence>
<proteinExistence type="predicted"/>
<gene>
    <name evidence="2" type="ORF">HGM15179_015589</name>
</gene>
<feature type="region of interest" description="Disordered" evidence="1">
    <location>
        <begin position="123"/>
        <end position="156"/>
    </location>
</feature>
<dbReference type="Proteomes" id="UP000796761">
    <property type="component" value="Unassembled WGS sequence"/>
</dbReference>
<reference evidence="2" key="1">
    <citation type="submission" date="2019-04" db="EMBL/GenBank/DDBJ databases">
        <title>Genome assembly of Zosterops borbonicus 15179.</title>
        <authorList>
            <person name="Leroy T."/>
            <person name="Anselmetti Y."/>
            <person name="Tilak M.-K."/>
            <person name="Nabholz B."/>
        </authorList>
    </citation>
    <scope>NUCLEOTIDE SEQUENCE</scope>
    <source>
        <strain evidence="2">HGM_15179</strain>
        <tissue evidence="2">Muscle</tissue>
    </source>
</reference>
<dbReference type="AlphaFoldDB" id="A0A8K1LF14"/>
<accession>A0A8K1LF14</accession>